<feature type="compositionally biased region" description="Basic and acidic residues" evidence="1">
    <location>
        <begin position="138"/>
        <end position="160"/>
    </location>
</feature>
<evidence type="ECO:0000313" key="2">
    <source>
        <dbReference type="EMBL" id="MFC6753601.1"/>
    </source>
</evidence>
<dbReference type="Proteomes" id="UP001596442">
    <property type="component" value="Unassembled WGS sequence"/>
</dbReference>
<protein>
    <submittedName>
        <fullName evidence="2">Uncharacterized protein</fullName>
    </submittedName>
</protein>
<evidence type="ECO:0000256" key="1">
    <source>
        <dbReference type="SAM" id="MobiDB-lite"/>
    </source>
</evidence>
<feature type="region of interest" description="Disordered" evidence="1">
    <location>
        <begin position="181"/>
        <end position="230"/>
    </location>
</feature>
<reference evidence="2 3" key="1">
    <citation type="journal article" date="2019" name="Int. J. Syst. Evol. Microbiol.">
        <title>The Global Catalogue of Microorganisms (GCM) 10K type strain sequencing project: providing services to taxonomists for standard genome sequencing and annotation.</title>
        <authorList>
            <consortium name="The Broad Institute Genomics Platform"/>
            <consortium name="The Broad Institute Genome Sequencing Center for Infectious Disease"/>
            <person name="Wu L."/>
            <person name="Ma J."/>
        </authorList>
    </citation>
    <scope>NUCLEOTIDE SEQUENCE [LARGE SCALE GENOMIC DNA]</scope>
    <source>
        <strain evidence="2 3">CGMCC 1.3239</strain>
    </source>
</reference>
<gene>
    <name evidence="2" type="ORF">ACFQEU_09005</name>
</gene>
<comment type="caution">
    <text evidence="2">The sequence shown here is derived from an EMBL/GenBank/DDBJ whole genome shotgun (WGS) entry which is preliminary data.</text>
</comment>
<accession>A0ABD5SAQ2</accession>
<dbReference type="AlphaFoldDB" id="A0ABD5SAQ2"/>
<name>A0ABD5SAQ2_9EURY</name>
<organism evidence="2 3">
    <name type="scientific">Halorubrum tibetense</name>
    <dbReference type="NCBI Taxonomy" id="175631"/>
    <lineage>
        <taxon>Archaea</taxon>
        <taxon>Methanobacteriati</taxon>
        <taxon>Methanobacteriota</taxon>
        <taxon>Stenosarchaea group</taxon>
        <taxon>Halobacteria</taxon>
        <taxon>Halobacteriales</taxon>
        <taxon>Haloferacaceae</taxon>
        <taxon>Halorubrum</taxon>
    </lineage>
</organism>
<feature type="region of interest" description="Disordered" evidence="1">
    <location>
        <begin position="117"/>
        <end position="160"/>
    </location>
</feature>
<keyword evidence="3" id="KW-1185">Reference proteome</keyword>
<proteinExistence type="predicted"/>
<dbReference type="EMBL" id="JBHSWW010000117">
    <property type="protein sequence ID" value="MFC6753601.1"/>
    <property type="molecule type" value="Genomic_DNA"/>
</dbReference>
<sequence>MPPRAHHIPPRRIAPDRSTRTVAALPFGDLVFLLAEGVAEAQTALDAHATETRETLSETTVDVVPTVNRTIDPGGSVTTETTPAESRSLLEFGITPAWYRFSESTVEVAVDITAADGSGSGDRTAKEAAEDWAANEAAEDRTTGGTTEDRADRSLDLRADTGAGIDERRFDREVGANARLAVQLRPTPSPARLRSAGTSGVAPTDAVTGRTGATHPANERTGSGGADHGN</sequence>
<evidence type="ECO:0000313" key="3">
    <source>
        <dbReference type="Proteomes" id="UP001596442"/>
    </source>
</evidence>